<dbReference type="GeneID" id="24958758"/>
<dbReference type="eggNOG" id="arCOG02436">
    <property type="taxonomic scope" value="Archaea"/>
</dbReference>
<keyword evidence="1" id="KW-0472">Membrane</keyword>
<dbReference type="KEGG" id="tnu:BD01_1005"/>
<evidence type="ECO:0000313" key="3">
    <source>
        <dbReference type="Proteomes" id="UP000019434"/>
    </source>
</evidence>
<dbReference type="GO" id="GO:0005886">
    <property type="term" value="C:plasma membrane"/>
    <property type="evidence" value="ECO:0007669"/>
    <property type="project" value="UniProtKB-SubCell"/>
</dbReference>
<evidence type="ECO:0000313" key="2">
    <source>
        <dbReference type="EMBL" id="AHL22623.1"/>
    </source>
</evidence>
<dbReference type="EMBL" id="CP007264">
    <property type="protein sequence ID" value="AHL22623.1"/>
    <property type="molecule type" value="Genomic_DNA"/>
</dbReference>
<reference evidence="2 3" key="1">
    <citation type="submission" date="2014-02" db="EMBL/GenBank/DDBJ databases">
        <title>Genome Sequence of an Hyperthermophilic Archaeon, Thermococcus nautili 30-1, producing viral vesicles.</title>
        <authorList>
            <person name="Oberto J."/>
            <person name="Gaudin M."/>
            <person name="Cossu M."/>
            <person name="Gorlas A."/>
            <person name="Slesarev A."/>
            <person name="Marguet E."/>
            <person name="Forterre P."/>
        </authorList>
    </citation>
    <scope>NUCLEOTIDE SEQUENCE [LARGE SCALE GENOMIC DNA]</scope>
    <source>
        <strain evidence="2 3">30-1</strain>
    </source>
</reference>
<dbReference type="HOGENOM" id="CLU_068384_1_0_2"/>
<dbReference type="Pfam" id="PF12679">
    <property type="entry name" value="ABC2_membrane_2"/>
    <property type="match status" value="1"/>
</dbReference>
<sequence>MNPSWNVAKKELYIAVRTKRFLIVMAIYFLLFGFIVYSTKSELMDMGSARVGSVGLWDMWAVRGDVYYTPFTLMFLLNMSLLTIIGAVLGVSLGADAINREVEEGTAKVLFGHPIYRDEVINGKFLGFAVLVLSTSFLTFLLTVGLILLLGLPLTMDSFIRGLMGMLVTALYTLVYLSFGLFLSTLFKKPENSLIVGLLLAIFVPIFYNLIAGAIVDKIVGPEPYWDSPAYNAWEESRNAWILRFNLLNPTHHYVQLIVYIFGGDEFTNYYTPLRDALSYGFNNLALLLVMLLLPFAFSYVRFLTRDLN</sequence>
<name>W8NTM8_9EURY</name>
<feature type="transmembrane region" description="Helical" evidence="1">
    <location>
        <begin position="280"/>
        <end position="301"/>
    </location>
</feature>
<keyword evidence="3" id="KW-1185">Reference proteome</keyword>
<dbReference type="PANTHER" id="PTHR43471">
    <property type="entry name" value="ABC TRANSPORTER PERMEASE"/>
    <property type="match status" value="1"/>
</dbReference>
<feature type="transmembrane region" description="Helical" evidence="1">
    <location>
        <begin position="21"/>
        <end position="39"/>
    </location>
</feature>
<gene>
    <name evidence="2" type="ORF">BD01_1005</name>
</gene>
<keyword evidence="1" id="KW-0812">Transmembrane</keyword>
<feature type="transmembrane region" description="Helical" evidence="1">
    <location>
        <begin position="163"/>
        <end position="187"/>
    </location>
</feature>
<proteinExistence type="predicted"/>
<dbReference type="RefSeq" id="WP_042690669.1">
    <property type="nucleotide sequence ID" value="NZ_CP007264.1"/>
</dbReference>
<accession>W8NTM8</accession>
<feature type="transmembrane region" description="Helical" evidence="1">
    <location>
        <begin position="194"/>
        <end position="216"/>
    </location>
</feature>
<feature type="transmembrane region" description="Helical" evidence="1">
    <location>
        <begin position="125"/>
        <end position="151"/>
    </location>
</feature>
<dbReference type="GO" id="GO:0140359">
    <property type="term" value="F:ABC-type transporter activity"/>
    <property type="evidence" value="ECO:0007669"/>
    <property type="project" value="InterPro"/>
</dbReference>
<dbReference type="STRING" id="195522.BD01_1005"/>
<dbReference type="Proteomes" id="UP000019434">
    <property type="component" value="Chromosome"/>
</dbReference>
<feature type="transmembrane region" description="Helical" evidence="1">
    <location>
        <begin position="67"/>
        <end position="91"/>
    </location>
</feature>
<protein>
    <submittedName>
        <fullName evidence="2">ABC-type transport system involved in multi-copper enzyme maturation, permease component</fullName>
    </submittedName>
</protein>
<keyword evidence="1" id="KW-1133">Transmembrane helix</keyword>
<dbReference type="OrthoDB" id="86287at2157"/>
<dbReference type="PANTHER" id="PTHR43471:SF13">
    <property type="entry name" value="ABC-2 TYPE TRANSPORT SYSTEM PERMEASE PROTEIN"/>
    <property type="match status" value="1"/>
</dbReference>
<dbReference type="AlphaFoldDB" id="W8NTM8"/>
<evidence type="ECO:0000256" key="1">
    <source>
        <dbReference type="SAM" id="Phobius"/>
    </source>
</evidence>
<organism evidence="2 3">
    <name type="scientific">Thermococcus nautili</name>
    <dbReference type="NCBI Taxonomy" id="195522"/>
    <lineage>
        <taxon>Archaea</taxon>
        <taxon>Methanobacteriati</taxon>
        <taxon>Methanobacteriota</taxon>
        <taxon>Thermococci</taxon>
        <taxon>Thermococcales</taxon>
        <taxon>Thermococcaceae</taxon>
        <taxon>Thermococcus</taxon>
    </lineage>
</organism>